<dbReference type="VEuPathDB" id="FungiDB:RhiirFUN_003475"/>
<evidence type="ECO:0000313" key="1">
    <source>
        <dbReference type="EMBL" id="CAB5391112.1"/>
    </source>
</evidence>
<name>A0A2N0QBH6_9GLOM</name>
<dbReference type="EMBL" id="CAGKOT010000071">
    <property type="protein sequence ID" value="CAB5391112.1"/>
    <property type="molecule type" value="Genomic_DNA"/>
</dbReference>
<dbReference type="VEuPathDB" id="FungiDB:FUN_021629"/>
<organism evidence="2 5">
    <name type="scientific">Rhizophagus irregularis</name>
    <dbReference type="NCBI Taxonomy" id="588596"/>
    <lineage>
        <taxon>Eukaryota</taxon>
        <taxon>Fungi</taxon>
        <taxon>Fungi incertae sedis</taxon>
        <taxon>Mucoromycota</taxon>
        <taxon>Glomeromycotina</taxon>
        <taxon>Glomeromycetes</taxon>
        <taxon>Glomerales</taxon>
        <taxon>Glomeraceae</taxon>
        <taxon>Rhizophagus</taxon>
    </lineage>
</organism>
<gene>
    <name evidence="1" type="ORF">CHRIB12_LOCUS21829</name>
    <name evidence="3" type="ORF">RhiirA1_452920</name>
    <name evidence="2" type="ORF">RhiirA5_407030</name>
</gene>
<accession>A0A2N0QBH6</accession>
<evidence type="ECO:0000313" key="2">
    <source>
        <dbReference type="EMBL" id="PKC16434.1"/>
    </source>
</evidence>
<dbReference type="SMR" id="A0A2N0QBH6"/>
<reference evidence="2 5" key="1">
    <citation type="submission" date="2016-04" db="EMBL/GenBank/DDBJ databases">
        <title>Genome analyses suggest a sexual origin of heterokaryosis in a supposedly ancient asexual fungus.</title>
        <authorList>
            <person name="Ropars J."/>
            <person name="Sedzielewska K."/>
            <person name="Noel J."/>
            <person name="Charron P."/>
            <person name="Farinelli L."/>
            <person name="Marton T."/>
            <person name="Kruger M."/>
            <person name="Pelin A."/>
            <person name="Brachmann A."/>
            <person name="Corradi N."/>
        </authorList>
    </citation>
    <scope>NUCLEOTIDE SEQUENCE [LARGE SCALE GENOMIC DNA]</scope>
    <source>
        <strain evidence="2 5">A5</strain>
    </source>
</reference>
<dbReference type="Proteomes" id="UP000232722">
    <property type="component" value="Unassembled WGS sequence"/>
</dbReference>
<reference evidence="3 4" key="4">
    <citation type="submission" date="2017-10" db="EMBL/GenBank/DDBJ databases">
        <title>Genome analyses suggest a sexual origin of heterokaryosis in a supposedly ancient asexual fungus.</title>
        <authorList>
            <person name="Corradi N."/>
            <person name="Sedzielewska K."/>
            <person name="Noel J."/>
            <person name="Charron P."/>
            <person name="Farinelli L."/>
            <person name="Marton T."/>
            <person name="Kruger M."/>
            <person name="Pelin A."/>
            <person name="Brachmann A."/>
            <person name="Corradi N."/>
        </authorList>
    </citation>
    <scope>NUCLEOTIDE SEQUENCE [LARGE SCALE GENOMIC DNA]</scope>
    <source>
        <strain evidence="3 4">A1</strain>
    </source>
</reference>
<dbReference type="AlphaFoldDB" id="A0A2N0QBH6"/>
<sequence>MNVNKMISLIDRIGLKLPCKNGKKLKTLEADVLIQHIVNAIIDLSRFKFGTIDQTFRKYLEAYSNIPSNDISMMTNLWKFYQGTSVESPSKETSNH</sequence>
<evidence type="ECO:0000313" key="5">
    <source>
        <dbReference type="Proteomes" id="UP000232722"/>
    </source>
</evidence>
<reference evidence="3 4" key="3">
    <citation type="submission" date="2017-10" db="EMBL/GenBank/DDBJ databases">
        <title>Extensive intraspecific genome diversity in a model arbuscular mycorrhizal fungus.</title>
        <authorList>
            <person name="Chen E.C.H."/>
            <person name="Morin E."/>
            <person name="Baudet D."/>
            <person name="Noel J."/>
            <person name="Ndikumana S."/>
            <person name="Charron P."/>
            <person name="St-Onge C."/>
            <person name="Giorgi J."/>
            <person name="Grigoriev I.V."/>
            <person name="Roux C."/>
            <person name="Martin F.M."/>
            <person name="Corradi N."/>
        </authorList>
    </citation>
    <scope>NUCLEOTIDE SEQUENCE [LARGE SCALE GENOMIC DNA]</scope>
    <source>
        <strain evidence="3 4">A1</strain>
    </source>
</reference>
<dbReference type="OrthoDB" id="2412476at2759"/>
<dbReference type="EMBL" id="LLXJ01000047">
    <property type="protein sequence ID" value="PKC16434.1"/>
    <property type="molecule type" value="Genomic_DNA"/>
</dbReference>
<evidence type="ECO:0000313" key="4">
    <source>
        <dbReference type="Proteomes" id="UP000232688"/>
    </source>
</evidence>
<reference evidence="1" key="5">
    <citation type="submission" date="2020-05" db="EMBL/GenBank/DDBJ databases">
        <authorList>
            <person name="Rincon C."/>
            <person name="Sanders R I."/>
            <person name="Robbins C."/>
            <person name="Chaturvedi A."/>
        </authorList>
    </citation>
    <scope>NUCLEOTIDE SEQUENCE</scope>
    <source>
        <strain evidence="1">CHB12</strain>
    </source>
</reference>
<dbReference type="EMBL" id="LLXH01000144">
    <property type="protein sequence ID" value="PKC71960.1"/>
    <property type="molecule type" value="Genomic_DNA"/>
</dbReference>
<comment type="caution">
    <text evidence="2">The sequence shown here is derived from an EMBL/GenBank/DDBJ whole genome shotgun (WGS) entry which is preliminary data.</text>
</comment>
<dbReference type="Proteomes" id="UP000684084">
    <property type="component" value="Unassembled WGS sequence"/>
</dbReference>
<reference evidence="2 5" key="2">
    <citation type="submission" date="2017-09" db="EMBL/GenBank/DDBJ databases">
        <title>Extensive intraspecific genome diversity in a model arbuscular mycorrhizal fungus.</title>
        <authorList>
            <person name="Chen E.C."/>
            <person name="Morin E."/>
            <person name="Beaudet D."/>
            <person name="Noel J."/>
            <person name="Ndikumana S."/>
            <person name="Charron P."/>
            <person name="St-Onge C."/>
            <person name="Giorgi J."/>
            <person name="Grigoriev I.V."/>
            <person name="Roux C."/>
            <person name="Martin F.M."/>
            <person name="Corradi N."/>
        </authorList>
    </citation>
    <scope>NUCLEOTIDE SEQUENCE [LARGE SCALE GENOMIC DNA]</scope>
    <source>
        <strain evidence="2 5">A5</strain>
    </source>
</reference>
<proteinExistence type="predicted"/>
<dbReference type="Proteomes" id="UP000232688">
    <property type="component" value="Unassembled WGS sequence"/>
</dbReference>
<evidence type="ECO:0000313" key="3">
    <source>
        <dbReference type="EMBL" id="PKC71960.1"/>
    </source>
</evidence>
<dbReference type="VEuPathDB" id="FungiDB:RhiirA1_452920"/>
<protein>
    <submittedName>
        <fullName evidence="2">Uncharacterized protein</fullName>
    </submittedName>
</protein>